<feature type="region of interest" description="Disordered" evidence="1">
    <location>
        <begin position="1"/>
        <end position="33"/>
    </location>
</feature>
<feature type="compositionally biased region" description="Polar residues" evidence="1">
    <location>
        <begin position="1"/>
        <end position="18"/>
    </location>
</feature>
<comment type="caution">
    <text evidence="2">The sequence shown here is derived from an EMBL/GenBank/DDBJ whole genome shotgun (WGS) entry which is preliminary data.</text>
</comment>
<sequence length="196" mass="22008">MASQVNGGQPSSPLSQPQEAIIPQPGTPPGAATPLLCSDPPQIFVRYLWPQPYGKIFHDAYINRDFCLAPRSNDILWDDWIHGHIPPILWQAEYDPETSVTIRISRVSLDLRFGHEDLTIEDSILPGHETTIEVCLKVKPVIRSTFAIMDVIFKLVLAFFPLAEVTGLSPKVLNYVSCVLSLLAFCTDFEETYWVI</sequence>
<dbReference type="Proteomes" id="UP000479691">
    <property type="component" value="Unassembled WGS sequence"/>
</dbReference>
<reference evidence="2 3" key="1">
    <citation type="submission" date="2019-06" db="EMBL/GenBank/DDBJ databases">
        <authorList>
            <person name="Palmer J.M."/>
        </authorList>
    </citation>
    <scope>NUCLEOTIDE SEQUENCE [LARGE SCALE GENOMIC DNA]</scope>
    <source>
        <strain evidence="2 3">TWF788</strain>
    </source>
</reference>
<gene>
    <name evidence="2" type="ORF">TWF788_004664</name>
</gene>
<name>A0A7C8U355_ORBOL</name>
<accession>A0A7C8U355</accession>
<organism evidence="2 3">
    <name type="scientific">Orbilia oligospora</name>
    <name type="common">Nematode-trapping fungus</name>
    <name type="synonym">Arthrobotrys oligospora</name>
    <dbReference type="NCBI Taxonomy" id="2813651"/>
    <lineage>
        <taxon>Eukaryota</taxon>
        <taxon>Fungi</taxon>
        <taxon>Dikarya</taxon>
        <taxon>Ascomycota</taxon>
        <taxon>Pezizomycotina</taxon>
        <taxon>Orbiliomycetes</taxon>
        <taxon>Orbiliales</taxon>
        <taxon>Orbiliaceae</taxon>
        <taxon>Orbilia</taxon>
    </lineage>
</organism>
<protein>
    <submittedName>
        <fullName evidence="2">Uncharacterized protein</fullName>
    </submittedName>
</protein>
<evidence type="ECO:0000313" key="3">
    <source>
        <dbReference type="Proteomes" id="UP000479691"/>
    </source>
</evidence>
<evidence type="ECO:0000313" key="2">
    <source>
        <dbReference type="EMBL" id="KAF3185344.1"/>
    </source>
</evidence>
<dbReference type="AlphaFoldDB" id="A0A7C8U355"/>
<proteinExistence type="predicted"/>
<evidence type="ECO:0000256" key="1">
    <source>
        <dbReference type="SAM" id="MobiDB-lite"/>
    </source>
</evidence>
<dbReference type="EMBL" id="JAABOE010000021">
    <property type="protein sequence ID" value="KAF3185344.1"/>
    <property type="molecule type" value="Genomic_DNA"/>
</dbReference>